<name>A0A8S1LEU9_9CILI</name>
<dbReference type="Proteomes" id="UP000692954">
    <property type="component" value="Unassembled WGS sequence"/>
</dbReference>
<evidence type="ECO:0000313" key="1">
    <source>
        <dbReference type="EMBL" id="CAD8064875.1"/>
    </source>
</evidence>
<organism evidence="1 2">
    <name type="scientific">Paramecium sonneborni</name>
    <dbReference type="NCBI Taxonomy" id="65129"/>
    <lineage>
        <taxon>Eukaryota</taxon>
        <taxon>Sar</taxon>
        <taxon>Alveolata</taxon>
        <taxon>Ciliophora</taxon>
        <taxon>Intramacronucleata</taxon>
        <taxon>Oligohymenophorea</taxon>
        <taxon>Peniculida</taxon>
        <taxon>Parameciidae</taxon>
        <taxon>Paramecium</taxon>
    </lineage>
</organism>
<protein>
    <submittedName>
        <fullName evidence="1">Uncharacterized protein</fullName>
    </submittedName>
</protein>
<sequence>MKQVRLPFQQKSPRDIGFYKQCQRFQPKERSPQPNEQDASVYAQLRKSGLVKDKALKYCLTDHCRIDASLTKYGPPNYKIFSNSLDKKQIIQGWQMVGKPKEQNYEKFIKAKEDDGLMELQNKEEQIKFERLKDYFIGLSKSNKKVELPKFQMGNGKEHYFELADYYQQIKPLSRTLITDTESFDDIIPKQRRKEFRIEPKVDRSTLRRTEEEKGVIQRLKILNQLIKTYKEAKRADDPSIEIVLDHNHTKFNQDSFTQGIDSLTIIKEYSNNNEYYNEGSDSSRKRCSIITRKYSKITPNDTYKKNQVVQQKLDLFVSKALGRINCQFNGSLFGRDFKNS</sequence>
<dbReference type="AlphaFoldDB" id="A0A8S1LEU9"/>
<evidence type="ECO:0000313" key="2">
    <source>
        <dbReference type="Proteomes" id="UP000692954"/>
    </source>
</evidence>
<proteinExistence type="predicted"/>
<accession>A0A8S1LEU9</accession>
<comment type="caution">
    <text evidence="1">The sequence shown here is derived from an EMBL/GenBank/DDBJ whole genome shotgun (WGS) entry which is preliminary data.</text>
</comment>
<dbReference type="EMBL" id="CAJJDN010000019">
    <property type="protein sequence ID" value="CAD8064875.1"/>
    <property type="molecule type" value="Genomic_DNA"/>
</dbReference>
<dbReference type="OrthoDB" id="299647at2759"/>
<gene>
    <name evidence="1" type="ORF">PSON_ATCC_30995.1.T0190336</name>
</gene>
<reference evidence="1" key="1">
    <citation type="submission" date="2021-01" db="EMBL/GenBank/DDBJ databases">
        <authorList>
            <consortium name="Genoscope - CEA"/>
            <person name="William W."/>
        </authorList>
    </citation>
    <scope>NUCLEOTIDE SEQUENCE</scope>
</reference>
<keyword evidence="2" id="KW-1185">Reference proteome</keyword>